<dbReference type="RefSeq" id="WP_135546850.1">
    <property type="nucleotide sequence ID" value="NZ_SPQQ01000003.1"/>
</dbReference>
<proteinExistence type="predicted"/>
<reference evidence="15 16" key="1">
    <citation type="submission" date="2019-03" db="EMBL/GenBank/DDBJ databases">
        <title>Draft Genome Sequence of Desulfosporosinus fructosivorans Strain 63.6F, Isolated from Marine Sediment in the Baltic Sea.</title>
        <authorList>
            <person name="Hausmann B."/>
            <person name="Vandieken V."/>
            <person name="Pjevac P."/>
            <person name="Schreck K."/>
            <person name="Herbold C.W."/>
            <person name="Loy A."/>
        </authorList>
    </citation>
    <scope>NUCLEOTIDE SEQUENCE [LARGE SCALE GENOMIC DNA]</scope>
    <source>
        <strain evidence="15 16">63.6F</strain>
    </source>
</reference>
<accession>A0A4Z0R6F7</accession>
<organism evidence="15 16">
    <name type="scientific">Desulfosporosinus fructosivorans</name>
    <dbReference type="NCBI Taxonomy" id="2018669"/>
    <lineage>
        <taxon>Bacteria</taxon>
        <taxon>Bacillati</taxon>
        <taxon>Bacillota</taxon>
        <taxon>Clostridia</taxon>
        <taxon>Eubacteriales</taxon>
        <taxon>Desulfitobacteriaceae</taxon>
        <taxon>Desulfosporosinus</taxon>
    </lineage>
</organism>
<keyword evidence="7" id="KW-0547">Nucleotide-binding</keyword>
<comment type="caution">
    <text evidence="15">The sequence shown here is derived from an EMBL/GenBank/DDBJ whole genome shotgun (WGS) entry which is preliminary data.</text>
</comment>
<keyword evidence="11" id="KW-0411">Iron-sulfur</keyword>
<dbReference type="GO" id="GO:0005524">
    <property type="term" value="F:ATP binding"/>
    <property type="evidence" value="ECO:0007669"/>
    <property type="project" value="UniProtKB-KW"/>
</dbReference>
<dbReference type="GO" id="GO:0016163">
    <property type="term" value="F:nitrogenase activity"/>
    <property type="evidence" value="ECO:0007669"/>
    <property type="project" value="UniProtKB-EC"/>
</dbReference>
<name>A0A4Z0R6F7_9FIRM</name>
<dbReference type="OrthoDB" id="198407at2"/>
<evidence type="ECO:0000256" key="1">
    <source>
        <dbReference type="ARBA" id="ARBA00001915"/>
    </source>
</evidence>
<evidence type="ECO:0000256" key="2">
    <source>
        <dbReference type="ARBA" id="ARBA00004064"/>
    </source>
</evidence>
<evidence type="ECO:0000256" key="6">
    <source>
        <dbReference type="ARBA" id="ARBA00022723"/>
    </source>
</evidence>
<comment type="cofactor">
    <cofactor evidence="1">
        <name>iron-sulfur cluster</name>
        <dbReference type="ChEBI" id="CHEBI:30408"/>
    </cofactor>
</comment>
<evidence type="ECO:0000256" key="7">
    <source>
        <dbReference type="ARBA" id="ARBA00022741"/>
    </source>
</evidence>
<keyword evidence="12" id="KW-0535">Nitrogen fixation</keyword>
<dbReference type="Pfam" id="PF03139">
    <property type="entry name" value="AnfG_VnfG"/>
    <property type="match status" value="1"/>
</dbReference>
<dbReference type="EMBL" id="SPQQ01000003">
    <property type="protein sequence ID" value="TGE38622.1"/>
    <property type="molecule type" value="Genomic_DNA"/>
</dbReference>
<dbReference type="NCBIfam" id="TIGR02929">
    <property type="entry name" value="anfG_nitrog"/>
    <property type="match status" value="1"/>
</dbReference>
<keyword evidence="9 15" id="KW-0560">Oxidoreductase</keyword>
<dbReference type="EC" id="1.18.6.1" evidence="4"/>
<evidence type="ECO:0000313" key="16">
    <source>
        <dbReference type="Proteomes" id="UP000298460"/>
    </source>
</evidence>
<dbReference type="InterPro" id="IPR014278">
    <property type="entry name" value="Nase_Fe-Fe_dsu"/>
</dbReference>
<evidence type="ECO:0000256" key="8">
    <source>
        <dbReference type="ARBA" id="ARBA00022840"/>
    </source>
</evidence>
<dbReference type="Proteomes" id="UP000298460">
    <property type="component" value="Unassembled WGS sequence"/>
</dbReference>
<evidence type="ECO:0000256" key="12">
    <source>
        <dbReference type="ARBA" id="ARBA00023231"/>
    </source>
</evidence>
<comment type="function">
    <text evidence="2">The key enzymatic reactions in nitrogen fixation are catalyzed by the nitrogenase complex, which has 2 components: the iron protein (component 2) and a component 1 which is either a molybdenum-iron protein, a vanadium-iron, or an iron-iron protein.</text>
</comment>
<dbReference type="GO" id="GO:0051536">
    <property type="term" value="F:iron-sulfur cluster binding"/>
    <property type="evidence" value="ECO:0007669"/>
    <property type="project" value="UniProtKB-KW"/>
</dbReference>
<dbReference type="GO" id="GO:0005506">
    <property type="term" value="F:iron ion binding"/>
    <property type="evidence" value="ECO:0007669"/>
    <property type="project" value="InterPro"/>
</dbReference>
<keyword evidence="6" id="KW-0479">Metal-binding</keyword>
<evidence type="ECO:0000256" key="3">
    <source>
        <dbReference type="ARBA" id="ARBA00011515"/>
    </source>
</evidence>
<dbReference type="AlphaFoldDB" id="A0A4Z0R6F7"/>
<evidence type="ECO:0000256" key="13">
    <source>
        <dbReference type="ARBA" id="ARBA00030899"/>
    </source>
</evidence>
<sequence length="116" mass="13856">MEDTLKDRVEQLVDYIMKWCLWQFHSRAWDREKQNEGILTKTRQLLCEEPVELETPADRCYWVDAVLLARDFQATYPWLATLDKKDIQVLMQGLKDRLDYLTITGSLNQELTDPKY</sequence>
<dbReference type="InterPro" id="IPR004349">
    <property type="entry name" value="V/Nase_d_su"/>
</dbReference>
<keyword evidence="8" id="KW-0067">ATP-binding</keyword>
<evidence type="ECO:0000256" key="5">
    <source>
        <dbReference type="ARBA" id="ARBA00015525"/>
    </source>
</evidence>
<comment type="catalytic activity">
    <reaction evidence="14">
        <text>N2 + 8 reduced [2Fe-2S]-[ferredoxin] + 16 ATP + 16 H2O = H2 + 8 oxidized [2Fe-2S]-[ferredoxin] + 2 NH4(+) + 16 ADP + 16 phosphate + 6 H(+)</text>
        <dbReference type="Rhea" id="RHEA:21448"/>
        <dbReference type="Rhea" id="RHEA-COMP:10000"/>
        <dbReference type="Rhea" id="RHEA-COMP:10001"/>
        <dbReference type="ChEBI" id="CHEBI:15377"/>
        <dbReference type="ChEBI" id="CHEBI:15378"/>
        <dbReference type="ChEBI" id="CHEBI:17997"/>
        <dbReference type="ChEBI" id="CHEBI:18276"/>
        <dbReference type="ChEBI" id="CHEBI:28938"/>
        <dbReference type="ChEBI" id="CHEBI:30616"/>
        <dbReference type="ChEBI" id="CHEBI:33737"/>
        <dbReference type="ChEBI" id="CHEBI:33738"/>
        <dbReference type="ChEBI" id="CHEBI:43474"/>
        <dbReference type="ChEBI" id="CHEBI:456216"/>
        <dbReference type="EC" id="1.18.6.1"/>
    </reaction>
</comment>
<evidence type="ECO:0000256" key="10">
    <source>
        <dbReference type="ARBA" id="ARBA00023004"/>
    </source>
</evidence>
<keyword evidence="16" id="KW-1185">Reference proteome</keyword>
<comment type="subunit">
    <text evidence="3">Hexamer of two alpha, two beta, and two delta chains.</text>
</comment>
<evidence type="ECO:0000313" key="15">
    <source>
        <dbReference type="EMBL" id="TGE38622.1"/>
    </source>
</evidence>
<keyword evidence="10" id="KW-0408">Iron</keyword>
<protein>
    <recommendedName>
        <fullName evidence="5">Nitrogenase iron-iron protein delta chain</fullName>
        <ecNumber evidence="4">1.18.6.1</ecNumber>
    </recommendedName>
    <alternativeName>
        <fullName evidence="13">Nitrogenase component I</fullName>
    </alternativeName>
</protein>
<evidence type="ECO:0000256" key="14">
    <source>
        <dbReference type="ARBA" id="ARBA00047967"/>
    </source>
</evidence>
<gene>
    <name evidence="15" type="primary">anfG</name>
    <name evidence="15" type="ORF">E4K67_08235</name>
</gene>
<evidence type="ECO:0000256" key="9">
    <source>
        <dbReference type="ARBA" id="ARBA00023002"/>
    </source>
</evidence>
<evidence type="ECO:0000256" key="11">
    <source>
        <dbReference type="ARBA" id="ARBA00023014"/>
    </source>
</evidence>
<evidence type="ECO:0000256" key="4">
    <source>
        <dbReference type="ARBA" id="ARBA00012773"/>
    </source>
</evidence>